<proteinExistence type="inferred from homology"/>
<evidence type="ECO:0000313" key="3">
    <source>
        <dbReference type="Proteomes" id="UP000279275"/>
    </source>
</evidence>
<sequence>MSENLDISRSPANSIFPLDNAVDRERTVAGMPKIRMPVDRLYVVAQNGCVAVLDLFADGSLEPLAGSPYRTSAGSFCVAASPERRVVYVATGVGLGTPFSLGQTLAPELFSFHVRDDGTLERAGAPLALPRLSMPVSMAVSTDSRNLYLGVGRGPAGFFRGSIAHFRLDEHGIPTASGAVVRLGRFLDGVAQPIVSPDGKRLYVASVIAKAIVRLDIQADGALSQAVARSPSTGVFPITPAFAPDGRFLYVANELSQSITGFRVARDGSLDELPRSPYPTGKIPHNPVFSRDGRFVYFANTLSHTVTGYEVQACGDLVPVPGSPFEMPVEPATVARSTDGTWLYLVSSPILQAGSVVVVTSHRIQPDGSLTPSGHQPIPTGLKFADGPSAIVFPVRRNPTA</sequence>
<dbReference type="GO" id="GO:0017057">
    <property type="term" value="F:6-phosphogluconolactonase activity"/>
    <property type="evidence" value="ECO:0007669"/>
    <property type="project" value="TreeGrafter"/>
</dbReference>
<keyword evidence="3" id="KW-1185">Reference proteome</keyword>
<dbReference type="PANTHER" id="PTHR30344:SF1">
    <property type="entry name" value="6-PHOSPHOGLUCONOLACTONASE"/>
    <property type="match status" value="1"/>
</dbReference>
<gene>
    <name evidence="2" type="ORF">EBN03_28470</name>
</gene>
<reference evidence="2 3" key="1">
    <citation type="submission" date="2018-10" db="EMBL/GenBank/DDBJ databases">
        <title>Isolation from cow dung.</title>
        <authorList>
            <person name="Ling L."/>
        </authorList>
    </citation>
    <scope>NUCLEOTIDE SEQUENCE [LARGE SCALE GENOMIC DNA]</scope>
    <source>
        <strain evidence="2 3">NEAU-LL90</strain>
    </source>
</reference>
<dbReference type="InterPro" id="IPR011659">
    <property type="entry name" value="WD40"/>
</dbReference>
<dbReference type="GO" id="GO:0005829">
    <property type="term" value="C:cytosol"/>
    <property type="evidence" value="ECO:0007669"/>
    <property type="project" value="TreeGrafter"/>
</dbReference>
<dbReference type="InterPro" id="IPR015943">
    <property type="entry name" value="WD40/YVTN_repeat-like_dom_sf"/>
</dbReference>
<evidence type="ECO:0008006" key="4">
    <source>
        <dbReference type="Google" id="ProtNLM"/>
    </source>
</evidence>
<protein>
    <recommendedName>
        <fullName evidence="4">Lactonase family protein</fullName>
    </recommendedName>
</protein>
<dbReference type="PANTHER" id="PTHR30344">
    <property type="entry name" value="6-PHOSPHOGLUCONOLACTONASE-RELATED"/>
    <property type="match status" value="1"/>
</dbReference>
<dbReference type="EMBL" id="RFFH01000018">
    <property type="protein sequence ID" value="RMI28817.1"/>
    <property type="molecule type" value="Genomic_DNA"/>
</dbReference>
<organism evidence="2 3">
    <name type="scientific">Nocardia stercoris</name>
    <dbReference type="NCBI Taxonomy" id="2483361"/>
    <lineage>
        <taxon>Bacteria</taxon>
        <taxon>Bacillati</taxon>
        <taxon>Actinomycetota</taxon>
        <taxon>Actinomycetes</taxon>
        <taxon>Mycobacteriales</taxon>
        <taxon>Nocardiaceae</taxon>
        <taxon>Nocardia</taxon>
    </lineage>
</organism>
<evidence type="ECO:0000313" key="2">
    <source>
        <dbReference type="EMBL" id="RMI28817.1"/>
    </source>
</evidence>
<dbReference type="AlphaFoldDB" id="A0A3M2KT18"/>
<dbReference type="Pfam" id="PF07676">
    <property type="entry name" value="PD40"/>
    <property type="match status" value="1"/>
</dbReference>
<dbReference type="Proteomes" id="UP000279275">
    <property type="component" value="Unassembled WGS sequence"/>
</dbReference>
<comment type="caution">
    <text evidence="2">The sequence shown here is derived from an EMBL/GenBank/DDBJ whole genome shotgun (WGS) entry which is preliminary data.</text>
</comment>
<dbReference type="InterPro" id="IPR011045">
    <property type="entry name" value="N2O_reductase_N"/>
</dbReference>
<evidence type="ECO:0000256" key="1">
    <source>
        <dbReference type="ARBA" id="ARBA00005564"/>
    </source>
</evidence>
<accession>A0A3M2KT18</accession>
<name>A0A3M2KT18_9NOCA</name>
<dbReference type="InterPro" id="IPR019405">
    <property type="entry name" value="Lactonase_7-beta_prop"/>
</dbReference>
<dbReference type="SUPFAM" id="SSF50974">
    <property type="entry name" value="Nitrous oxide reductase, N-terminal domain"/>
    <property type="match status" value="1"/>
</dbReference>
<dbReference type="Gene3D" id="2.130.10.10">
    <property type="entry name" value="YVTN repeat-like/Quinoprotein amine dehydrogenase"/>
    <property type="match status" value="1"/>
</dbReference>
<dbReference type="InterPro" id="IPR050282">
    <property type="entry name" value="Cycloisomerase_2"/>
</dbReference>
<dbReference type="Pfam" id="PF10282">
    <property type="entry name" value="Lactonase"/>
    <property type="match status" value="1"/>
</dbReference>
<comment type="similarity">
    <text evidence="1">Belongs to the cycloisomerase 2 family.</text>
</comment>